<sequence length="201" mass="22512">MNIFLRFNRKQIQDRDIDTLIGLAKGITADGMVNQAEAEMLQTWLVQHTGAESPVVRNLLEKISLMLEDGILDKEESTELLQILRRFSGEPSELGEVAKPTSLPLCSPAPQITFPGHSFLFTGTCAYGSRKQCQQAIESLGGQNANSVTKKLNYLIIGSYVTDSWAHESFGRKIEKAMEYRESGVPLRIVCEEYWISQTKL</sequence>
<dbReference type="InterPro" id="IPR001357">
    <property type="entry name" value="BRCT_dom"/>
</dbReference>
<dbReference type="Proteomes" id="UP001501757">
    <property type="component" value="Unassembled WGS sequence"/>
</dbReference>
<dbReference type="Gene3D" id="3.40.50.10190">
    <property type="entry name" value="BRCT domain"/>
    <property type="match status" value="1"/>
</dbReference>
<dbReference type="EMBL" id="BAAAEI010000006">
    <property type="protein sequence ID" value="GAA0348165.1"/>
    <property type="molecule type" value="Genomic_DNA"/>
</dbReference>
<evidence type="ECO:0000259" key="1">
    <source>
        <dbReference type="PROSITE" id="PS50172"/>
    </source>
</evidence>
<keyword evidence="3" id="KW-1185">Reference proteome</keyword>
<dbReference type="InterPro" id="IPR036420">
    <property type="entry name" value="BRCT_dom_sf"/>
</dbReference>
<protein>
    <recommendedName>
        <fullName evidence="1">BRCT domain-containing protein</fullName>
    </recommendedName>
</protein>
<name>A0ABN0WVY4_9ALTE</name>
<organism evidence="2 3">
    <name type="scientific">Bowmanella denitrificans</name>
    <dbReference type="NCBI Taxonomy" id="366582"/>
    <lineage>
        <taxon>Bacteria</taxon>
        <taxon>Pseudomonadati</taxon>
        <taxon>Pseudomonadota</taxon>
        <taxon>Gammaproteobacteria</taxon>
        <taxon>Alteromonadales</taxon>
        <taxon>Alteromonadaceae</taxon>
        <taxon>Bowmanella</taxon>
    </lineage>
</organism>
<gene>
    <name evidence="2" type="ORF">GCM10009092_10690</name>
</gene>
<dbReference type="RefSeq" id="WP_343842647.1">
    <property type="nucleotide sequence ID" value="NZ_BAAAEI010000006.1"/>
</dbReference>
<reference evidence="2 3" key="1">
    <citation type="journal article" date="2019" name="Int. J. Syst. Evol. Microbiol.">
        <title>The Global Catalogue of Microorganisms (GCM) 10K type strain sequencing project: providing services to taxonomists for standard genome sequencing and annotation.</title>
        <authorList>
            <consortium name="The Broad Institute Genomics Platform"/>
            <consortium name="The Broad Institute Genome Sequencing Center for Infectious Disease"/>
            <person name="Wu L."/>
            <person name="Ma J."/>
        </authorList>
    </citation>
    <scope>NUCLEOTIDE SEQUENCE [LARGE SCALE GENOMIC DNA]</scope>
    <source>
        <strain evidence="2 3">JCM 13378</strain>
    </source>
</reference>
<dbReference type="PROSITE" id="PS50172">
    <property type="entry name" value="BRCT"/>
    <property type="match status" value="1"/>
</dbReference>
<dbReference type="SUPFAM" id="SSF52113">
    <property type="entry name" value="BRCT domain"/>
    <property type="match status" value="1"/>
</dbReference>
<accession>A0ABN0WVY4</accession>
<proteinExistence type="predicted"/>
<comment type="caution">
    <text evidence="2">The sequence shown here is derived from an EMBL/GenBank/DDBJ whole genome shotgun (WGS) entry which is preliminary data.</text>
</comment>
<evidence type="ECO:0000313" key="3">
    <source>
        <dbReference type="Proteomes" id="UP001501757"/>
    </source>
</evidence>
<dbReference type="CDD" id="cd17748">
    <property type="entry name" value="BRCT_DNA_ligase_like"/>
    <property type="match status" value="1"/>
</dbReference>
<evidence type="ECO:0000313" key="2">
    <source>
        <dbReference type="EMBL" id="GAA0348165.1"/>
    </source>
</evidence>
<dbReference type="Pfam" id="PF00533">
    <property type="entry name" value="BRCT"/>
    <property type="match status" value="1"/>
</dbReference>
<feature type="domain" description="BRCT" evidence="1">
    <location>
        <begin position="109"/>
        <end position="201"/>
    </location>
</feature>